<dbReference type="InterPro" id="IPR003368">
    <property type="entry name" value="POMP_repeat"/>
</dbReference>
<dbReference type="InterPro" id="IPR011050">
    <property type="entry name" value="Pectin_lyase_fold/virulence"/>
</dbReference>
<comment type="caution">
    <text evidence="9">The sequence shown here is derived from an EMBL/GenBank/DDBJ whole genome shotgun (WGS) entry which is preliminary data.</text>
</comment>
<feature type="signal peptide" evidence="8">
    <location>
        <begin position="1"/>
        <end position="26"/>
    </location>
</feature>
<keyword evidence="4" id="KW-0964">Secreted</keyword>
<dbReference type="NCBIfam" id="TIGR01376">
    <property type="entry name" value="POMP_repeat"/>
    <property type="match status" value="1"/>
</dbReference>
<dbReference type="EMBL" id="VRZA01000006">
    <property type="protein sequence ID" value="TXS91222.1"/>
    <property type="molecule type" value="Genomic_DNA"/>
</dbReference>
<sequence length="470" mass="49330">MVMDKNRGVIVAAGAAIACATAGLLAVNKSPGQPPLPPVALPITKPPLTLPEDRPGEIQATFRVTALTDSGEGSLRAAILAANASPGPDQIVFESDDGLYSSPQTISLESPLPTVTDDLVIDGYIEDMLWKASGVTIDASGQHAILQVSANTLVKLRYLTLSHGNADRGGAIFSEGDLVVESSTFDNNRATDQGGAIYASGLLTFVINSTFYDNSADQGGGALALTSGQARVTHATFTNNSAPRGAAVLNEASLGMGNSILANSLVGSDCFSSRPLEASLHNIIESDSGCGEPYSREDPVLGNPDYFNGPTRTINLGMRSPATNYGARDASVNEYGQPLRWDQRGNGDPRDAAGVVDIGAFETQAQNKVIVDTAEDVDYRWCVVFKNDCSLRGAMLLANNDFRFPVITFDDKIFAEKTTLTLNGDLPSITTAITLDASGTGGITLQAKENSSLCTASELLSTVNITLECD</sequence>
<evidence type="ECO:0000256" key="8">
    <source>
        <dbReference type="SAM" id="SignalP"/>
    </source>
</evidence>
<keyword evidence="7" id="KW-0998">Cell outer membrane</keyword>
<dbReference type="Pfam" id="PF02415">
    <property type="entry name" value="Chlam_PMP"/>
    <property type="match status" value="1"/>
</dbReference>
<evidence type="ECO:0000256" key="4">
    <source>
        <dbReference type="ARBA" id="ARBA00022525"/>
    </source>
</evidence>
<dbReference type="GO" id="GO:0005576">
    <property type="term" value="C:extracellular region"/>
    <property type="evidence" value="ECO:0007669"/>
    <property type="project" value="UniProtKB-SubCell"/>
</dbReference>
<name>A0A5C8ZUH8_9GAMM</name>
<evidence type="ECO:0000313" key="9">
    <source>
        <dbReference type="EMBL" id="TXS91222.1"/>
    </source>
</evidence>
<keyword evidence="5 8" id="KW-0732">Signal</keyword>
<keyword evidence="6" id="KW-0472">Membrane</keyword>
<keyword evidence="10" id="KW-1185">Reference proteome</keyword>
<dbReference type="InterPro" id="IPR059226">
    <property type="entry name" value="Choice_anch_Q_dom"/>
</dbReference>
<dbReference type="SUPFAM" id="SSF51126">
    <property type="entry name" value="Pectin lyase-like"/>
    <property type="match status" value="1"/>
</dbReference>
<dbReference type="GO" id="GO:0009279">
    <property type="term" value="C:cell outer membrane"/>
    <property type="evidence" value="ECO:0007669"/>
    <property type="project" value="UniProtKB-SubCell"/>
</dbReference>
<evidence type="ECO:0000256" key="6">
    <source>
        <dbReference type="ARBA" id="ARBA00023136"/>
    </source>
</evidence>
<proteinExistence type="predicted"/>
<evidence type="ECO:0000256" key="1">
    <source>
        <dbReference type="ARBA" id="ARBA00004196"/>
    </source>
</evidence>
<dbReference type="PROSITE" id="PS51257">
    <property type="entry name" value="PROKAR_LIPOPROTEIN"/>
    <property type="match status" value="1"/>
</dbReference>
<evidence type="ECO:0000256" key="7">
    <source>
        <dbReference type="ARBA" id="ARBA00023237"/>
    </source>
</evidence>
<dbReference type="PANTHER" id="PTHR11319">
    <property type="entry name" value="G PROTEIN-COUPLED RECEPTOR-RELATED"/>
    <property type="match status" value="1"/>
</dbReference>
<evidence type="ECO:0000313" key="10">
    <source>
        <dbReference type="Proteomes" id="UP000321039"/>
    </source>
</evidence>
<evidence type="ECO:0000256" key="3">
    <source>
        <dbReference type="ARBA" id="ARBA00004613"/>
    </source>
</evidence>
<gene>
    <name evidence="9" type="ORF">FV139_15890</name>
</gene>
<reference evidence="9 10" key="1">
    <citation type="submission" date="2019-08" db="EMBL/GenBank/DDBJ databases">
        <title>Parahaliea maris sp. nov., isolated from the surface seawater.</title>
        <authorList>
            <person name="Liu Y."/>
        </authorList>
    </citation>
    <scope>NUCLEOTIDE SEQUENCE [LARGE SCALE GENOMIC DNA]</scope>
    <source>
        <strain evidence="9 10">HSLHS9</strain>
    </source>
</reference>
<evidence type="ECO:0008006" key="11">
    <source>
        <dbReference type="Google" id="ProtNLM"/>
    </source>
</evidence>
<dbReference type="Proteomes" id="UP000321039">
    <property type="component" value="Unassembled WGS sequence"/>
</dbReference>
<evidence type="ECO:0000256" key="5">
    <source>
        <dbReference type="ARBA" id="ARBA00022729"/>
    </source>
</evidence>
<dbReference type="AlphaFoldDB" id="A0A5C8ZUH8"/>
<dbReference type="NCBIfam" id="NF041518">
    <property type="entry name" value="choice_anch_Q"/>
    <property type="match status" value="1"/>
</dbReference>
<accession>A0A5C8ZUH8</accession>
<comment type="subcellular location">
    <subcellularLocation>
        <location evidence="1">Cell envelope</location>
    </subcellularLocation>
    <subcellularLocation>
        <location evidence="2">Cell outer membrane</location>
    </subcellularLocation>
    <subcellularLocation>
        <location evidence="3">Secreted</location>
    </subcellularLocation>
</comment>
<dbReference type="PANTHER" id="PTHR11319:SF35">
    <property type="entry name" value="OUTER MEMBRANE PROTEIN PMPC-RELATED"/>
    <property type="match status" value="1"/>
</dbReference>
<organism evidence="9 10">
    <name type="scientific">Parahaliea maris</name>
    <dbReference type="NCBI Taxonomy" id="2716870"/>
    <lineage>
        <taxon>Bacteria</taxon>
        <taxon>Pseudomonadati</taxon>
        <taxon>Pseudomonadota</taxon>
        <taxon>Gammaproteobacteria</taxon>
        <taxon>Cellvibrionales</taxon>
        <taxon>Halieaceae</taxon>
        <taxon>Parahaliea</taxon>
    </lineage>
</organism>
<feature type="chain" id="PRO_5023066742" description="Polymorphic outer membrane protein" evidence="8">
    <location>
        <begin position="27"/>
        <end position="470"/>
    </location>
</feature>
<protein>
    <recommendedName>
        <fullName evidence="11">Polymorphic outer membrane protein</fullName>
    </recommendedName>
</protein>
<evidence type="ECO:0000256" key="2">
    <source>
        <dbReference type="ARBA" id="ARBA00004442"/>
    </source>
</evidence>